<protein>
    <submittedName>
        <fullName evidence="2">Reverse transcriptase domain, reverse transcriptase zinc-binding domain protein</fullName>
    </submittedName>
</protein>
<keyword evidence="3" id="KW-1185">Reference proteome</keyword>
<accession>A0ABQ5BC09</accession>
<comment type="caution">
    <text evidence="2">The sequence shown here is derived from an EMBL/GenBank/DDBJ whole genome shotgun (WGS) entry which is preliminary data.</text>
</comment>
<reference evidence="2" key="2">
    <citation type="submission" date="2022-01" db="EMBL/GenBank/DDBJ databases">
        <authorList>
            <person name="Yamashiro T."/>
            <person name="Shiraishi A."/>
            <person name="Satake H."/>
            <person name="Nakayama K."/>
        </authorList>
    </citation>
    <scope>NUCLEOTIDE SEQUENCE</scope>
</reference>
<dbReference type="PANTHER" id="PTHR33116:SF84">
    <property type="entry name" value="RNA-DIRECTED DNA POLYMERASE"/>
    <property type="match status" value="1"/>
</dbReference>
<name>A0ABQ5BC09_9ASTR</name>
<dbReference type="Proteomes" id="UP001151760">
    <property type="component" value="Unassembled WGS sequence"/>
</dbReference>
<keyword evidence="2" id="KW-0695">RNA-directed DNA polymerase</keyword>
<dbReference type="GO" id="GO:0003964">
    <property type="term" value="F:RNA-directed DNA polymerase activity"/>
    <property type="evidence" value="ECO:0007669"/>
    <property type="project" value="UniProtKB-KW"/>
</dbReference>
<keyword evidence="2" id="KW-0548">Nucleotidyltransferase</keyword>
<dbReference type="PANTHER" id="PTHR33116">
    <property type="entry name" value="REVERSE TRANSCRIPTASE ZINC-BINDING DOMAIN-CONTAINING PROTEIN-RELATED-RELATED"/>
    <property type="match status" value="1"/>
</dbReference>
<dbReference type="EMBL" id="BQNB010013145">
    <property type="protein sequence ID" value="GJT12405.1"/>
    <property type="molecule type" value="Genomic_DNA"/>
</dbReference>
<evidence type="ECO:0000313" key="2">
    <source>
        <dbReference type="EMBL" id="GJT12405.1"/>
    </source>
</evidence>
<gene>
    <name evidence="2" type="ORF">Tco_0859447</name>
</gene>
<proteinExistence type="predicted"/>
<keyword evidence="2" id="KW-0808">Transferase</keyword>
<organism evidence="2 3">
    <name type="scientific">Tanacetum coccineum</name>
    <dbReference type="NCBI Taxonomy" id="301880"/>
    <lineage>
        <taxon>Eukaryota</taxon>
        <taxon>Viridiplantae</taxon>
        <taxon>Streptophyta</taxon>
        <taxon>Embryophyta</taxon>
        <taxon>Tracheophyta</taxon>
        <taxon>Spermatophyta</taxon>
        <taxon>Magnoliopsida</taxon>
        <taxon>eudicotyledons</taxon>
        <taxon>Gunneridae</taxon>
        <taxon>Pentapetalae</taxon>
        <taxon>asterids</taxon>
        <taxon>campanulids</taxon>
        <taxon>Asterales</taxon>
        <taxon>Asteraceae</taxon>
        <taxon>Asteroideae</taxon>
        <taxon>Anthemideae</taxon>
        <taxon>Anthemidinae</taxon>
        <taxon>Tanacetum</taxon>
    </lineage>
</organism>
<sequence>MAIHRRLQTQDRVFLWKKDDSMRCFLCKQSMDSQDHLFVQCNYSVEVWQNVKVIGYVFQLKQNWEDTICSMSANHCNAIKSVVCRIMFCVVVYFLWQERNKKQFTMETRPAKVLYDIILDTVITRLKSLKVKKSTNIKKVANDWGGENFMVVRSVWYWVDYLLWVISPDKCLLRTFNGLVSNILESSGYDCTYLAVFSVQLGLGMRLD</sequence>
<reference evidence="2" key="1">
    <citation type="journal article" date="2022" name="Int. J. Mol. Sci.">
        <title>Draft Genome of Tanacetum Coccineum: Genomic Comparison of Closely Related Tanacetum-Family Plants.</title>
        <authorList>
            <person name="Yamashiro T."/>
            <person name="Shiraishi A."/>
            <person name="Nakayama K."/>
            <person name="Satake H."/>
        </authorList>
    </citation>
    <scope>NUCLEOTIDE SEQUENCE</scope>
</reference>
<evidence type="ECO:0000313" key="3">
    <source>
        <dbReference type="Proteomes" id="UP001151760"/>
    </source>
</evidence>
<dbReference type="InterPro" id="IPR026960">
    <property type="entry name" value="RVT-Znf"/>
</dbReference>
<evidence type="ECO:0000259" key="1">
    <source>
        <dbReference type="Pfam" id="PF13966"/>
    </source>
</evidence>
<dbReference type="Pfam" id="PF13966">
    <property type="entry name" value="zf-RVT"/>
    <property type="match status" value="1"/>
</dbReference>
<feature type="domain" description="Reverse transcriptase zinc-binding" evidence="1">
    <location>
        <begin position="2"/>
        <end position="48"/>
    </location>
</feature>